<dbReference type="InterPro" id="IPR032092">
    <property type="entry name" value="PilW"/>
</dbReference>
<organism evidence="2 3">
    <name type="scientific">Pelotalea chapellei</name>
    <dbReference type="NCBI Taxonomy" id="44671"/>
    <lineage>
        <taxon>Bacteria</taxon>
        <taxon>Pseudomonadati</taxon>
        <taxon>Thermodesulfobacteriota</taxon>
        <taxon>Desulfuromonadia</taxon>
        <taxon>Geobacterales</taxon>
        <taxon>Geobacteraceae</taxon>
        <taxon>Pelotalea</taxon>
    </lineage>
</organism>
<dbReference type="EMBL" id="JAHDYS010000001">
    <property type="protein sequence ID" value="MBT1070454.1"/>
    <property type="molecule type" value="Genomic_DNA"/>
</dbReference>
<accession>A0ABS5U471</accession>
<dbReference type="Pfam" id="PF07963">
    <property type="entry name" value="N_methyl"/>
    <property type="match status" value="1"/>
</dbReference>
<keyword evidence="1" id="KW-0812">Transmembrane</keyword>
<dbReference type="Pfam" id="PF16074">
    <property type="entry name" value="PilW"/>
    <property type="match status" value="1"/>
</dbReference>
<feature type="transmembrane region" description="Helical" evidence="1">
    <location>
        <begin position="13"/>
        <end position="35"/>
    </location>
</feature>
<evidence type="ECO:0000313" key="2">
    <source>
        <dbReference type="EMBL" id="MBT1070454.1"/>
    </source>
</evidence>
<dbReference type="InterPro" id="IPR012902">
    <property type="entry name" value="N_methyl_site"/>
</dbReference>
<keyword evidence="3" id="KW-1185">Reference proteome</keyword>
<dbReference type="RefSeq" id="WP_214296244.1">
    <property type="nucleotide sequence ID" value="NZ_JAHDYS010000001.1"/>
</dbReference>
<proteinExistence type="predicted"/>
<sequence>MNINHKGFTLVELLMTMTVFIIAIIIAGNSFNAILSHTSKLFRSEESNIEGVVGLEILRHDLQQAGYGLYTEPMGIDYSEAAAAPANAYNDAATNVPRPLVAGNNLAAVTDTSDTGPLFDILPSTDYLAIKATTVARNRTAQKWTYLRYTSNDVYPNRWVSNAENFATNDKVMLLRRQISTAGQAISVVPGTLPNAFYYPFSNTAFSHLVSLSADVYTVYGLDDGAGAPRMPFNRSDYFVARPQDATTIPAFCAPNTGILYKTTVNQSGGKLNYVPIMDCVADMQVVLGWDMNGDGMLDTYSNADGSAVTGTGSSTDVQTAMANAANNTSTITPNIRNSLKIIKVYILAQQGRRDPGYTSPSTIQIGDNAESSLTRPATAGMYDIAAAGWQNYRWKVYRVIAHPKNLPANQ</sequence>
<dbReference type="PROSITE" id="PS00409">
    <property type="entry name" value="PROKAR_NTER_METHYL"/>
    <property type="match status" value="1"/>
</dbReference>
<keyword evidence="1" id="KW-1133">Transmembrane helix</keyword>
<dbReference type="Proteomes" id="UP000784128">
    <property type="component" value="Unassembled WGS sequence"/>
</dbReference>
<gene>
    <name evidence="2" type="ORF">KJB30_01520</name>
</gene>
<evidence type="ECO:0000256" key="1">
    <source>
        <dbReference type="SAM" id="Phobius"/>
    </source>
</evidence>
<protein>
    <submittedName>
        <fullName evidence="2">Prepilin-type N-terminal cleavage/methylation domain-containing protein</fullName>
    </submittedName>
</protein>
<keyword evidence="1" id="KW-0472">Membrane</keyword>
<reference evidence="2 3" key="1">
    <citation type="submission" date="2021-05" db="EMBL/GenBank/DDBJ databases">
        <title>The draft genome of Geobacter chapellei DSM 13688.</title>
        <authorList>
            <person name="Xu Z."/>
            <person name="Masuda Y."/>
            <person name="Itoh H."/>
            <person name="Senoo K."/>
        </authorList>
    </citation>
    <scope>NUCLEOTIDE SEQUENCE [LARGE SCALE GENOMIC DNA]</scope>
    <source>
        <strain evidence="2 3">DSM 13688</strain>
    </source>
</reference>
<comment type="caution">
    <text evidence="2">The sequence shown here is derived from an EMBL/GenBank/DDBJ whole genome shotgun (WGS) entry which is preliminary data.</text>
</comment>
<evidence type="ECO:0000313" key="3">
    <source>
        <dbReference type="Proteomes" id="UP000784128"/>
    </source>
</evidence>
<name>A0ABS5U471_9BACT</name>